<sequence>GKDNNRRNDKKAFGTLKGTLTDIHESGGQCNQKVNSSEKGRYDNATMKGTYQEMAVLLGRRLQTA</sequence>
<keyword evidence="2" id="KW-1185">Reference proteome</keyword>
<evidence type="ECO:0000313" key="2">
    <source>
        <dbReference type="Proteomes" id="UP000606786"/>
    </source>
</evidence>
<dbReference type="AlphaFoldDB" id="A0A811U912"/>
<protein>
    <submittedName>
        <fullName evidence="1">(Mediterranean fruit fly) hypothetical protein</fullName>
    </submittedName>
</protein>
<name>A0A811U912_CERCA</name>
<gene>
    <name evidence="1" type="ORF">CCAP1982_LOCUS4057</name>
</gene>
<dbReference type="EMBL" id="CAJHJT010000001">
    <property type="protein sequence ID" value="CAD6995339.1"/>
    <property type="molecule type" value="Genomic_DNA"/>
</dbReference>
<proteinExistence type="predicted"/>
<feature type="non-terminal residue" evidence="1">
    <location>
        <position position="1"/>
    </location>
</feature>
<evidence type="ECO:0000313" key="1">
    <source>
        <dbReference type="EMBL" id="CAD6995339.1"/>
    </source>
</evidence>
<dbReference type="Proteomes" id="UP000606786">
    <property type="component" value="Unassembled WGS sequence"/>
</dbReference>
<accession>A0A811U912</accession>
<comment type="caution">
    <text evidence="1">The sequence shown here is derived from an EMBL/GenBank/DDBJ whole genome shotgun (WGS) entry which is preliminary data.</text>
</comment>
<organism evidence="1 2">
    <name type="scientific">Ceratitis capitata</name>
    <name type="common">Mediterranean fruit fly</name>
    <name type="synonym">Tephritis capitata</name>
    <dbReference type="NCBI Taxonomy" id="7213"/>
    <lineage>
        <taxon>Eukaryota</taxon>
        <taxon>Metazoa</taxon>
        <taxon>Ecdysozoa</taxon>
        <taxon>Arthropoda</taxon>
        <taxon>Hexapoda</taxon>
        <taxon>Insecta</taxon>
        <taxon>Pterygota</taxon>
        <taxon>Neoptera</taxon>
        <taxon>Endopterygota</taxon>
        <taxon>Diptera</taxon>
        <taxon>Brachycera</taxon>
        <taxon>Muscomorpha</taxon>
        <taxon>Tephritoidea</taxon>
        <taxon>Tephritidae</taxon>
        <taxon>Ceratitis</taxon>
        <taxon>Ceratitis</taxon>
    </lineage>
</organism>
<reference evidence="1" key="1">
    <citation type="submission" date="2020-11" db="EMBL/GenBank/DDBJ databases">
        <authorList>
            <person name="Whitehead M."/>
        </authorList>
    </citation>
    <scope>NUCLEOTIDE SEQUENCE</scope>
    <source>
        <strain evidence="1">EGII</strain>
    </source>
</reference>